<evidence type="ECO:0000313" key="2">
    <source>
        <dbReference type="EMBL" id="GEM00347.1"/>
    </source>
</evidence>
<name>A0A511JQT7_9CELL</name>
<reference evidence="2 3" key="1">
    <citation type="submission" date="2019-07" db="EMBL/GenBank/DDBJ databases">
        <title>Whole genome shotgun sequence of Cellulomonas terrae NBRC 100819.</title>
        <authorList>
            <person name="Hosoyama A."/>
            <person name="Uohara A."/>
            <person name="Ohji S."/>
            <person name="Ichikawa N."/>
        </authorList>
    </citation>
    <scope>NUCLEOTIDE SEQUENCE [LARGE SCALE GENOMIC DNA]</scope>
    <source>
        <strain evidence="2 3">NBRC 100819</strain>
    </source>
</reference>
<feature type="compositionally biased region" description="Acidic residues" evidence="1">
    <location>
        <begin position="606"/>
        <end position="626"/>
    </location>
</feature>
<gene>
    <name evidence="2" type="ORF">CTE05_38930</name>
</gene>
<keyword evidence="3" id="KW-1185">Reference proteome</keyword>
<protein>
    <submittedName>
        <fullName evidence="2">Uncharacterized protein</fullName>
    </submittedName>
</protein>
<organism evidence="2 3">
    <name type="scientific">Cellulomonas terrae</name>
    <dbReference type="NCBI Taxonomy" id="311234"/>
    <lineage>
        <taxon>Bacteria</taxon>
        <taxon>Bacillati</taxon>
        <taxon>Actinomycetota</taxon>
        <taxon>Actinomycetes</taxon>
        <taxon>Micrococcales</taxon>
        <taxon>Cellulomonadaceae</taxon>
        <taxon>Cellulomonas</taxon>
    </lineage>
</organism>
<accession>A0A511JQT7</accession>
<comment type="caution">
    <text evidence="2">The sequence shown here is derived from an EMBL/GenBank/DDBJ whole genome shotgun (WGS) entry which is preliminary data.</text>
</comment>
<feature type="region of interest" description="Disordered" evidence="1">
    <location>
        <begin position="589"/>
        <end position="635"/>
    </location>
</feature>
<dbReference type="Proteomes" id="UP000321049">
    <property type="component" value="Unassembled WGS sequence"/>
</dbReference>
<dbReference type="EMBL" id="BJWH01000033">
    <property type="protein sequence ID" value="GEM00347.1"/>
    <property type="molecule type" value="Genomic_DNA"/>
</dbReference>
<sequence length="936" mass="99154">MSEPNLVFLPWVRRGGPLDLPEDRRDGHPASQASATAEVRVNGVGPATVSVRLMGPGDVTVLPPQQVIRTDPAPGTRTFESNYLALVELDEPALPWLFTPAKAVDGRLRPWMCLVVVREQPGVQLAPPTRGSLPVLTIGAPARPEEELPDLDDSWAWAHAQLATDAAMTDAALADALAADPTRSLSRLVSGRLLAEQTEYLACVVPTFEAGRRTGLGDDPGDAQGPAWRRAPGMAPVELPVLHHWRFATGPAGDFQSLAMAIRGRPVADGFGTRAVDLSTSGLEIPGADDTQVLLAGALLALDAPAERWSDPAMEGRFATALVDVLNLPDQVPPSHPLLAPPRYGQAYAAARTLDLATTTRWYEQLNSDPGHRVAAALGTLVVQQQQETLVAAAWDQSADLHAAGRVFGLATLGLALADSLHRRHVVPLPAEDGLFVLAPLRARLLGSPATGGASFAQQWSQAQLPDRALSPVVRRATRVRGPAVRRLGRAGSTARLDILDRMGPISRINRDLTIPAGPLTFEAGGAALPNPMALSWAQVSADAVLSGLPRPGFALGPMPAPTPRPGPLPPIGGGVLDGGVLAPGRFTRAGRDAPFALRRPRDPFDPDDPVDPDPDPEPEPEPEPDPDPRPPRQDNQVAATFRAAAARHLSAFLAAAPPAGASFGSLPTEAIFAEALALTTPARTFGARVSGLLEAPAPPAADDPVPSLRFAPRFDTPMSRSLAELGQHWLLPGLDGVPADTALGLRTNGEFVEAFLVGLNHELGRELLWREFPTPMTATFFDRFWDAAVAPGAPPDVAPLDSWGDRALGAPTAVEDRFVLLLRSELIKRFPDALVSATKPGPPVERLLPVFRGSMDPDISYFGFTVPLADADDWSIVIAEQPGAPRFGFEVGEAPAGVSHAPATEATSARQAARLRQLPARITIPVAVLLREPTP</sequence>
<dbReference type="RefSeq" id="WP_146847935.1">
    <property type="nucleotide sequence ID" value="NZ_BJWH01000033.1"/>
</dbReference>
<dbReference type="OrthoDB" id="9816502at2"/>
<proteinExistence type="predicted"/>
<dbReference type="AlphaFoldDB" id="A0A511JQT7"/>
<evidence type="ECO:0000313" key="3">
    <source>
        <dbReference type="Proteomes" id="UP000321049"/>
    </source>
</evidence>
<evidence type="ECO:0000256" key="1">
    <source>
        <dbReference type="SAM" id="MobiDB-lite"/>
    </source>
</evidence>